<gene>
    <name evidence="1" type="ORF">IWT25_00726</name>
</gene>
<organism evidence="1 2">
    <name type="scientific">Secundilactobacillus pentosiphilus</name>
    <dbReference type="NCBI Taxonomy" id="1714682"/>
    <lineage>
        <taxon>Bacteria</taxon>
        <taxon>Bacillati</taxon>
        <taxon>Bacillota</taxon>
        <taxon>Bacilli</taxon>
        <taxon>Lactobacillales</taxon>
        <taxon>Lactobacillaceae</taxon>
        <taxon>Secundilactobacillus</taxon>
    </lineage>
</organism>
<evidence type="ECO:0000313" key="2">
    <source>
        <dbReference type="Proteomes" id="UP000198414"/>
    </source>
</evidence>
<evidence type="ECO:0000313" key="1">
    <source>
        <dbReference type="EMBL" id="GAX05422.1"/>
    </source>
</evidence>
<accession>A0A1Z5IV08</accession>
<sequence length="73" mass="8737">MKTKTRNDYYALIRQTCLQWGMGKPVRIGKVSDAMYEFDIYRNNLNHKILKQHFMYDIKHGSMKLVAEKILRS</sequence>
<name>A0A1Z5IV08_9LACO</name>
<proteinExistence type="predicted"/>
<protein>
    <submittedName>
        <fullName evidence="1">Uncharacterized protein</fullName>
    </submittedName>
</protein>
<dbReference type="EMBL" id="BCMI01000005">
    <property type="protein sequence ID" value="GAX05422.1"/>
    <property type="molecule type" value="Genomic_DNA"/>
</dbReference>
<comment type="caution">
    <text evidence="1">The sequence shown here is derived from an EMBL/GenBank/DDBJ whole genome shotgun (WGS) entry which is preliminary data.</text>
</comment>
<dbReference type="RefSeq" id="WP_089120728.1">
    <property type="nucleotide sequence ID" value="NZ_BCMI01000005.1"/>
</dbReference>
<dbReference type="Proteomes" id="UP000198414">
    <property type="component" value="Unassembled WGS sequence"/>
</dbReference>
<reference evidence="1 2" key="1">
    <citation type="submission" date="2015-11" db="EMBL/GenBank/DDBJ databases">
        <title>Draft genome sequences of new species of the genus Lactobacillus isolated from orchardgrass silage.</title>
        <authorList>
            <person name="Tohno M."/>
            <person name="Tanizawa Y."/>
            <person name="Arita M."/>
        </authorList>
    </citation>
    <scope>NUCLEOTIDE SEQUENCE [LARGE SCALE GENOMIC DNA]</scope>
    <source>
        <strain evidence="1 2">IWT25</strain>
    </source>
</reference>
<dbReference type="AlphaFoldDB" id="A0A1Z5IV08"/>
<dbReference type="OrthoDB" id="9804865at2"/>